<reference evidence="3 4" key="1">
    <citation type="journal article" date="2012" name="Nature">
        <title>Repeated polyploidization of Gossypium genomes and the evolution of spinnable cotton fibres.</title>
        <authorList>
            <person name="Paterson A.H."/>
            <person name="Wendel J.F."/>
            <person name="Gundlach H."/>
            <person name="Guo H."/>
            <person name="Jenkins J."/>
            <person name="Jin D."/>
            <person name="Llewellyn D."/>
            <person name="Showmaker K.C."/>
            <person name="Shu S."/>
            <person name="Udall J."/>
            <person name="Yoo M.J."/>
            <person name="Byers R."/>
            <person name="Chen W."/>
            <person name="Doron-Faigenboim A."/>
            <person name="Duke M.V."/>
            <person name="Gong L."/>
            <person name="Grimwood J."/>
            <person name="Grover C."/>
            <person name="Grupp K."/>
            <person name="Hu G."/>
            <person name="Lee T.H."/>
            <person name="Li J."/>
            <person name="Lin L."/>
            <person name="Liu T."/>
            <person name="Marler B.S."/>
            <person name="Page J.T."/>
            <person name="Roberts A.W."/>
            <person name="Romanel E."/>
            <person name="Sanders W.S."/>
            <person name="Szadkowski E."/>
            <person name="Tan X."/>
            <person name="Tang H."/>
            <person name="Xu C."/>
            <person name="Wang J."/>
            <person name="Wang Z."/>
            <person name="Zhang D."/>
            <person name="Zhang L."/>
            <person name="Ashrafi H."/>
            <person name="Bedon F."/>
            <person name="Bowers J.E."/>
            <person name="Brubaker C.L."/>
            <person name="Chee P.W."/>
            <person name="Das S."/>
            <person name="Gingle A.R."/>
            <person name="Haigler C.H."/>
            <person name="Harker D."/>
            <person name="Hoffmann L.V."/>
            <person name="Hovav R."/>
            <person name="Jones D.C."/>
            <person name="Lemke C."/>
            <person name="Mansoor S."/>
            <person name="ur Rahman M."/>
            <person name="Rainville L.N."/>
            <person name="Rambani A."/>
            <person name="Reddy U.K."/>
            <person name="Rong J.K."/>
            <person name="Saranga Y."/>
            <person name="Scheffler B.E."/>
            <person name="Scheffler J.A."/>
            <person name="Stelly D.M."/>
            <person name="Triplett B.A."/>
            <person name="Van Deynze A."/>
            <person name="Vaslin M.F."/>
            <person name="Waghmare V.N."/>
            <person name="Walford S.A."/>
            <person name="Wright R.J."/>
            <person name="Zaki E.A."/>
            <person name="Zhang T."/>
            <person name="Dennis E.S."/>
            <person name="Mayer K.F."/>
            <person name="Peterson D.G."/>
            <person name="Rokhsar D.S."/>
            <person name="Wang X."/>
            <person name="Schmutz J."/>
        </authorList>
    </citation>
    <scope>NUCLEOTIDE SEQUENCE [LARGE SCALE GENOMIC DNA]</scope>
</reference>
<dbReference type="AlphaFoldDB" id="A0A0D2UWY9"/>
<gene>
    <name evidence="3" type="ORF">B456_009G317800</name>
</gene>
<evidence type="ECO:0000259" key="2">
    <source>
        <dbReference type="PROSITE" id="PS50181"/>
    </source>
</evidence>
<dbReference type="InterPro" id="IPR053197">
    <property type="entry name" value="F-box_SCFL_complex_component"/>
</dbReference>
<dbReference type="Gramene" id="KJB60655">
    <property type="protein sequence ID" value="KJB60655"/>
    <property type="gene ID" value="B456_009G317800"/>
</dbReference>
<feature type="compositionally biased region" description="Basic and acidic residues" evidence="1">
    <location>
        <begin position="28"/>
        <end position="38"/>
    </location>
</feature>
<dbReference type="SUPFAM" id="SSF81383">
    <property type="entry name" value="F-box domain"/>
    <property type="match status" value="1"/>
</dbReference>
<dbReference type="EMBL" id="CM001748">
    <property type="protein sequence ID" value="KJB60655.1"/>
    <property type="molecule type" value="Genomic_DNA"/>
</dbReference>
<dbReference type="PANTHER" id="PTHR34223:SF83">
    <property type="entry name" value="F-BOX DOMAIN-CONTAINING PROTEIN"/>
    <property type="match status" value="1"/>
</dbReference>
<sequence>MFLILNKELKNIGKEKQKMGKKRRSKKINQEKQRHDPDDNNNPTTTSSSRYLDISSLNDDVLHHIIPSLIHIWKHDEGKSYNHVNIPKSNKIDPNDYISHLPDNILHHIISFLPFESAVRTSFLSTHWKHLWKEALLELVHDVITMEAATKVIQSFVDDFDTHYRPRNKWGFRFEFSHGRGKFAASISSKGALQLDFSAGKQELPRPFDLFLKPNLESANHLSPPYMWFDWGWHEENHPLQTQQPSLNTMKIKSLYLISVNQLSNMAVSSLVPNLPFLQSLTIAKCNGLQSLQIKEAKGLHKLVVLDCPRLQSLSFEGCCLECFRYRGHLVSFRFQLYCKCNSSGGFYIRDYGLHQEDAMLDLRQGPLTEWTWDFKPSFSPYYYGLLNFERNDCECANKYKCFDSILRTINGFRSLTICRWFFETSMCKKLPFSSRDPLFCLRKLKELWWIDCSMERESINALLCFLKLCPNLERLYITIDPKCYDMPSTAKFSTLVIVPGKLNDLKTVKLEGFADEEKEIFMARRLLPLFGDNNPIIISKSKGKYLKHLVKVAKLEKKGKYPYKFKAVENVDENFSDHVHMNLY</sequence>
<protein>
    <recommendedName>
        <fullName evidence="2">F-box domain-containing protein</fullName>
    </recommendedName>
</protein>
<dbReference type="SUPFAM" id="SSF52047">
    <property type="entry name" value="RNI-like"/>
    <property type="match status" value="1"/>
</dbReference>
<accession>A0A0D2UWY9</accession>
<proteinExistence type="predicted"/>
<dbReference type="InterPro" id="IPR053781">
    <property type="entry name" value="F-box_AtFBL13-like"/>
</dbReference>
<evidence type="ECO:0000313" key="3">
    <source>
        <dbReference type="EMBL" id="KJB60655.1"/>
    </source>
</evidence>
<organism evidence="3 4">
    <name type="scientific">Gossypium raimondii</name>
    <name type="common">Peruvian cotton</name>
    <name type="synonym">Gossypium klotzschianum subsp. raimondii</name>
    <dbReference type="NCBI Taxonomy" id="29730"/>
    <lineage>
        <taxon>Eukaryota</taxon>
        <taxon>Viridiplantae</taxon>
        <taxon>Streptophyta</taxon>
        <taxon>Embryophyta</taxon>
        <taxon>Tracheophyta</taxon>
        <taxon>Spermatophyta</taxon>
        <taxon>Magnoliopsida</taxon>
        <taxon>eudicotyledons</taxon>
        <taxon>Gunneridae</taxon>
        <taxon>Pentapetalae</taxon>
        <taxon>rosids</taxon>
        <taxon>malvids</taxon>
        <taxon>Malvales</taxon>
        <taxon>Malvaceae</taxon>
        <taxon>Malvoideae</taxon>
        <taxon>Gossypium</taxon>
    </lineage>
</organism>
<dbReference type="KEGG" id="gra:105771054"/>
<keyword evidence="4" id="KW-1185">Reference proteome</keyword>
<dbReference type="InterPro" id="IPR032675">
    <property type="entry name" value="LRR_dom_sf"/>
</dbReference>
<dbReference type="Gene3D" id="3.80.10.10">
    <property type="entry name" value="Ribonuclease Inhibitor"/>
    <property type="match status" value="1"/>
</dbReference>
<dbReference type="eggNOG" id="ENOG502QTMV">
    <property type="taxonomic scope" value="Eukaryota"/>
</dbReference>
<dbReference type="OrthoDB" id="976179at2759"/>
<dbReference type="Proteomes" id="UP000032304">
    <property type="component" value="Chromosome 9"/>
</dbReference>
<evidence type="ECO:0000313" key="4">
    <source>
        <dbReference type="Proteomes" id="UP000032304"/>
    </source>
</evidence>
<name>A0A0D2UWY9_GOSRA</name>
<feature type="region of interest" description="Disordered" evidence="1">
    <location>
        <begin position="13"/>
        <end position="50"/>
    </location>
</feature>
<dbReference type="Gene3D" id="1.20.1280.50">
    <property type="match status" value="1"/>
</dbReference>
<dbReference type="InterPro" id="IPR036047">
    <property type="entry name" value="F-box-like_dom_sf"/>
</dbReference>
<dbReference type="CDD" id="cd22160">
    <property type="entry name" value="F-box_AtFBL13-like"/>
    <property type="match status" value="1"/>
</dbReference>
<feature type="domain" description="F-box" evidence="2">
    <location>
        <begin position="95"/>
        <end position="143"/>
    </location>
</feature>
<dbReference type="InterPro" id="IPR001810">
    <property type="entry name" value="F-box_dom"/>
</dbReference>
<dbReference type="PROSITE" id="PS50181">
    <property type="entry name" value="FBOX"/>
    <property type="match status" value="1"/>
</dbReference>
<feature type="compositionally biased region" description="Polar residues" evidence="1">
    <location>
        <begin position="40"/>
        <end position="50"/>
    </location>
</feature>
<evidence type="ECO:0000256" key="1">
    <source>
        <dbReference type="SAM" id="MobiDB-lite"/>
    </source>
</evidence>
<dbReference type="Pfam" id="PF00646">
    <property type="entry name" value="F-box"/>
    <property type="match status" value="1"/>
</dbReference>
<dbReference type="PANTHER" id="PTHR34223">
    <property type="entry name" value="OS11G0201299 PROTEIN"/>
    <property type="match status" value="1"/>
</dbReference>